<organism evidence="1 2">
    <name type="scientific">Aeromicrobium wangtongii</name>
    <dbReference type="NCBI Taxonomy" id="2969247"/>
    <lineage>
        <taxon>Bacteria</taxon>
        <taxon>Bacillati</taxon>
        <taxon>Actinomycetota</taxon>
        <taxon>Actinomycetes</taxon>
        <taxon>Propionibacteriales</taxon>
        <taxon>Nocardioidaceae</taxon>
        <taxon>Aeromicrobium</taxon>
    </lineage>
</organism>
<dbReference type="SUPFAM" id="SSF51182">
    <property type="entry name" value="RmlC-like cupins"/>
    <property type="match status" value="2"/>
</dbReference>
<dbReference type="InterPro" id="IPR014710">
    <property type="entry name" value="RmlC-like_jellyroll"/>
</dbReference>
<dbReference type="Proteomes" id="UP001316184">
    <property type="component" value="Chromosome"/>
</dbReference>
<protein>
    <recommendedName>
        <fullName evidence="3">Cupin domain-containing protein</fullName>
    </recommendedName>
</protein>
<evidence type="ECO:0000313" key="2">
    <source>
        <dbReference type="Proteomes" id="UP001316184"/>
    </source>
</evidence>
<dbReference type="EMBL" id="CP102173">
    <property type="protein sequence ID" value="UUP13260.1"/>
    <property type="molecule type" value="Genomic_DNA"/>
</dbReference>
<dbReference type="RefSeq" id="WP_232400433.1">
    <property type="nucleotide sequence ID" value="NZ_CP102173.1"/>
</dbReference>
<dbReference type="Gene3D" id="2.60.120.10">
    <property type="entry name" value="Jelly Rolls"/>
    <property type="match status" value="1"/>
</dbReference>
<keyword evidence="2" id="KW-1185">Reference proteome</keyword>
<dbReference type="InterPro" id="IPR011051">
    <property type="entry name" value="RmlC_Cupin_sf"/>
</dbReference>
<sequence length="275" mass="29595">MTTTIVDATSVPWVNGAEVYASMEPAFRDNLGGSPDRVEELLSKYSMRTLWIDPVTTRRIDHVRTDPGYLDLCEAYHDSVEECFFLSGSVELTAEGDFQAGDYFWRPPGWVHMARSPEGFEGILMMEGESPSDGSGRVSRVIRPDSDAGCNPIREGEQSIGPRGYVRRAEARHMVWRRHDDSVTALGSAELTSKVLSSNAVTAAASVLVAVPAGCSTQIAPSDRERFLISTTGTITVDGHDLEPCSLVHVPPGAAAPTLSTDDGAELLVKVGAVA</sequence>
<accession>A0ABY5M517</accession>
<name>A0ABY5M517_9ACTN</name>
<proteinExistence type="predicted"/>
<evidence type="ECO:0008006" key="3">
    <source>
        <dbReference type="Google" id="ProtNLM"/>
    </source>
</evidence>
<reference evidence="1 2" key="1">
    <citation type="submission" date="2022-08" db="EMBL/GenBank/DDBJ databases">
        <title>novel species in genus Aeromicrobium.</title>
        <authorList>
            <person name="Ye L."/>
        </authorList>
    </citation>
    <scope>NUCLEOTIDE SEQUENCE [LARGE SCALE GENOMIC DNA]</scope>
    <source>
        <strain evidence="2">zg-Y1379</strain>
    </source>
</reference>
<gene>
    <name evidence="1" type="ORF">NQV15_15600</name>
</gene>
<evidence type="ECO:0000313" key="1">
    <source>
        <dbReference type="EMBL" id="UUP13260.1"/>
    </source>
</evidence>